<dbReference type="SMART" id="SM00112">
    <property type="entry name" value="CA"/>
    <property type="match status" value="3"/>
</dbReference>
<dbReference type="SUPFAM" id="SSF49313">
    <property type="entry name" value="Cadherin-like"/>
    <property type="match status" value="5"/>
</dbReference>
<dbReference type="InterPro" id="IPR002126">
    <property type="entry name" value="Cadherin-like_dom"/>
</dbReference>
<dbReference type="SMART" id="SM00710">
    <property type="entry name" value="PbH1"/>
    <property type="match status" value="8"/>
</dbReference>
<feature type="domain" description="Cadherin" evidence="1">
    <location>
        <begin position="1532"/>
        <end position="1626"/>
    </location>
</feature>
<feature type="domain" description="Cadherin" evidence="1">
    <location>
        <begin position="1194"/>
        <end position="1295"/>
    </location>
</feature>
<dbReference type="Proteomes" id="UP000622533">
    <property type="component" value="Unassembled WGS sequence"/>
</dbReference>
<dbReference type="PRINTS" id="PR00313">
    <property type="entry name" value="CABNDNGRPT"/>
</dbReference>
<dbReference type="Pfam" id="PF17936">
    <property type="entry name" value="Big_6"/>
    <property type="match status" value="3"/>
</dbReference>
<dbReference type="SUPFAM" id="SSF51120">
    <property type="entry name" value="beta-Roll"/>
    <property type="match status" value="1"/>
</dbReference>
<dbReference type="Pfam" id="PF00353">
    <property type="entry name" value="HemolysinCabind"/>
    <property type="match status" value="2"/>
</dbReference>
<dbReference type="InterPro" id="IPR044016">
    <property type="entry name" value="Big_13"/>
</dbReference>
<dbReference type="InterPro" id="IPR025592">
    <property type="entry name" value="DUF4347"/>
</dbReference>
<dbReference type="EMBL" id="JADEXS010000271">
    <property type="protein sequence ID" value="MBE9024465.1"/>
    <property type="molecule type" value="Genomic_DNA"/>
</dbReference>
<evidence type="ECO:0000313" key="3">
    <source>
        <dbReference type="Proteomes" id="UP000622533"/>
    </source>
</evidence>
<dbReference type="SUPFAM" id="SSF51126">
    <property type="entry name" value="Pectin lyase-like"/>
    <property type="match status" value="1"/>
</dbReference>
<keyword evidence="3" id="KW-1185">Reference proteome</keyword>
<dbReference type="Gene3D" id="2.150.10.10">
    <property type="entry name" value="Serralysin-like metalloprotease, C-terminal"/>
    <property type="match status" value="1"/>
</dbReference>
<dbReference type="NCBIfam" id="NF033510">
    <property type="entry name" value="Ca_tandemer"/>
    <property type="match status" value="5"/>
</dbReference>
<dbReference type="Gene3D" id="2.60.40.60">
    <property type="entry name" value="Cadherins"/>
    <property type="match status" value="2"/>
</dbReference>
<dbReference type="InterPro" id="IPR015919">
    <property type="entry name" value="Cadherin-like_sf"/>
</dbReference>
<dbReference type="InterPro" id="IPR001343">
    <property type="entry name" value="Hemolysn_Ca-bd"/>
</dbReference>
<evidence type="ECO:0000259" key="1">
    <source>
        <dbReference type="PROSITE" id="PS50268"/>
    </source>
</evidence>
<comment type="caution">
    <text evidence="2">The sequence shown here is derived from an EMBL/GenBank/DDBJ whole genome shotgun (WGS) entry which is preliminary data.</text>
</comment>
<dbReference type="Gene3D" id="2.80.10.50">
    <property type="match status" value="3"/>
</dbReference>
<dbReference type="PROSITE" id="PS50268">
    <property type="entry name" value="CADHERIN_2"/>
    <property type="match status" value="3"/>
</dbReference>
<dbReference type="Gene3D" id="2.60.40.10">
    <property type="entry name" value="Immunoglobulins"/>
    <property type="match status" value="12"/>
</dbReference>
<organism evidence="2 3">
    <name type="scientific">Desmonostoc muscorum LEGE 12446</name>
    <dbReference type="NCBI Taxonomy" id="1828758"/>
    <lineage>
        <taxon>Bacteria</taxon>
        <taxon>Bacillati</taxon>
        <taxon>Cyanobacteriota</taxon>
        <taxon>Cyanophyceae</taxon>
        <taxon>Nostocales</taxon>
        <taxon>Nostocaceae</taxon>
        <taxon>Desmonostoc</taxon>
    </lineage>
</organism>
<protein>
    <submittedName>
        <fullName evidence="2">DUF4347 domain-containing protein</fullName>
    </submittedName>
</protein>
<dbReference type="NCBIfam" id="TIGR02608">
    <property type="entry name" value="delta_60_rpt"/>
    <property type="match status" value="7"/>
</dbReference>
<dbReference type="InterPro" id="IPR006644">
    <property type="entry name" value="Cadg"/>
</dbReference>
<feature type="domain" description="Cadherin" evidence="1">
    <location>
        <begin position="1821"/>
        <end position="1929"/>
    </location>
</feature>
<dbReference type="Pfam" id="PF17164">
    <property type="entry name" value="DUF5122"/>
    <property type="match status" value="6"/>
</dbReference>
<dbReference type="GO" id="GO:0005509">
    <property type="term" value="F:calcium ion binding"/>
    <property type="evidence" value="ECO:0007669"/>
    <property type="project" value="InterPro"/>
</dbReference>
<dbReference type="InterPro" id="IPR013783">
    <property type="entry name" value="Ig-like_fold"/>
</dbReference>
<evidence type="ECO:0000313" key="2">
    <source>
        <dbReference type="EMBL" id="MBE9024465.1"/>
    </source>
</evidence>
<gene>
    <name evidence="2" type="ORF">IQ276_19160</name>
</gene>
<dbReference type="PROSITE" id="PS00330">
    <property type="entry name" value="HEMOLYSIN_CALCIUM"/>
    <property type="match status" value="2"/>
</dbReference>
<dbReference type="Pfam" id="PF05345">
    <property type="entry name" value="He_PIG"/>
    <property type="match status" value="4"/>
</dbReference>
<dbReference type="NCBIfam" id="TIGR03661">
    <property type="entry name" value="T1SS_VCA0849"/>
    <property type="match status" value="1"/>
</dbReference>
<dbReference type="GO" id="GO:0016020">
    <property type="term" value="C:membrane"/>
    <property type="evidence" value="ECO:0007669"/>
    <property type="project" value="InterPro"/>
</dbReference>
<sequence length="2856" mass="294093">MTTKRLVTTVSPVFHHNSTAMIGRVVCRDANVNEYQQLVASVGLTNTLVVFDNRVPDIDILYSALQPDAFSYTLTSEDDALLAIAQLLAQTGAKYLAIVAHGEPGTVFIGAQPLNQEALQVQSALLQKWGVEEIALYSCEVAKGDRGWQFVQQLSELTGANIAASSTKLGNLDLGGNWDLDVSTGTITSPLAFTLEAIATYPSILPTGDLDPTFGSGGIVSTRIYGYNDWIYQVKIQADGKIVAGGHTYNGNDHDFALVRYNRDGTIDNTFGNSGKVITDLSGSSTDIANGIALQSDGKILAAGYTLANSNFSNYNFALVRYNSDGTLDNSFGIEGKVITDFNQSSSDNGNAITIQNDGKILVTGYTTGFGFLDFGLARYNADGTLDATFGNNGKTFANFSGYGAYGQAIALQDDGKIFVTGYVSIGDGNDNFALARFNPDGSLDTTFGSSGQIITDFNGKNDSSFSVAIQDDNKILVIGTTSNGTVNEFALSRYNPDGSLDTAFGTNGKVITQVSTPNAYNFDDFAASVTVQSNGKILVAGGAYDSNFGSASNFALVRYNSDGSLDSTFGNGGRVVTNTGYGAGSSVVLQSDGNILVAGGAGREFTLVRYLGDPLPVNRPPIVVTNTNDSGVGSLRGAIDAANSNPGTDTIIFNIATSDPGYNTSTGTYTINLLSALPTITDAIILDGTSQAGFAGSPIIELNGANAGNVMGLVIEADNSTIKGLVINRFEQGFGIFLLGNGNNTIQGNFIGTDVTGTLGLGNAVGIYSLSSNNIIGGITAAARNLISGNNNGGNGSGIFIGNSQENQILGNYIGTDITGTSALGNGYGISIYDASTGNIIGGTVPGARNIISGNQLGVYIQEGGKNQILGNYIGTDVTGTLALGNNNGIRVNDSPNNIIGGLTASERNVISSNVVGVYVINANSTNNQIVGNYIGTDTTGTVALANSDGVDISSAPSNNVRNNVISGNSIGVTIAGSTATGNQIQGNWIGTANDGVSPLGNQFFGVGLQSSASNNTIGGTGTGEGNVIAFNWQGGVYTYNASTGNGILSNLIFSNSGLGIDLGLNGVTRNDLGDGDTGSNQLQNFPVLTSAMSGNGTTVIAGTLNSIPNSIFRIEFFANSRLDSTGYGEGQTYLGFVSTITDGLGNANFSINLATSVSVGHFITATATDADNNTSEFSQGFTVRQPNSTPTDLSLSATSVNENVEANTVIGTLNTIGTDAGNTHTYNLVSGIGSSDNASFSIVNGNQLRLNVSPDYETKPIYSIRVRTTDQEGLNYEEALTISVNNLNEAPTVANSIANQTAIEDVLFNYTIPSNAFADPDGDVLAYTAILADGSVLPNWLTFNPTTRILSGTPDNTDLAPLNIKVTATDPSGVGVSQLFQVAVEPTDDPTVINAPAQQTINEDTSLIFRSAAGNAITLNDADAGNSLLQVSLYVTNYSGSGTPGYLYLGDTSGLSYVSEDSTSFTGTLAAINAALEGLSFYPSSDYNGTANLQVMVSNPVTLSSSSNTISILVNPVNDAPNLHLGIAPTVNEDEPFSFSFFQASDPDERYSGTVPITYSAKLADASDLPDWISFDPNSRTFSGTLTNANVGTLNIEVTASDGEDSSSEVFTLTIASVNDAPIVQNQIPAQFVLEDSLFTFTIPENTFTDADGDTLTYTAIKADGSALPDWLNFDAATRTFSGTPPQDAGMPSITVTASDGQVSTSTTFPISVINVNDAPQLISEIPDQAIAQNNSFSLYFGDYFSDPDSGIIYTAKLEDGSPLPNWLTFMDSSIVGTPGNSDVGTLNIRVTAADNQYEVSNVFTLTITDVNDAPTAVVLSNTITELAENTAIGEGIKVADIAITDDALGTNALSLDGADKDNFEIRGNSLYYTGTSPDFETQSSYAVKVIATDAELNVSVSQSFTLSITDVNEIPVDTTPPDAPAIAPITADNIVNSSEKTAGVSVSGTAEANSIIKVIWGNTSLEATADADGNWSRLFSSNQIPSDGDTIISATATDAAGNISIAGVRSVLIDTIAITPSISPIGGTDNIVSLVAGDAKVTGTAESGSIVTLKSNNTVLGTTTALSNGTWAYTLTSANITAIGQGVNKSISATATDTAVNTSVSSASETFAVDTIAPNAPAISSITDNVGSIIGSIANGASTDDTTPTFVIGLTGTNAVAGNTVRLFNGSTQIAAQVLTSSHITAKSVSITPTALAQGDYSITATITDAAGNQSVGSTARTFTLDTTAPVAPTINQVTTDNIVNNAERNAGVILFGNAEANSTVSVKWGSTTLTTTADENGNWSRVFTTAQIPTTGSTTITATAKDAAGNTSIAGTRTVLIDTIANTPSLSLVSDSGRSTTDKITNSGAVKLTGLESNATWEYSTDNGQNWLNGSRTSFTLTGDGVKAVVVRQTDLAGNTSTSTPNPFTFTLDTTAPAAPTINQVTTDNIVNNAERNAGVILSGSAEANSTVSVKWGNTTLTTTADESGNWSRAFTTAQIPTTGSTTITATAKDAAGNTSIAGSGTVVIDTIANTPTLSLVSDSGRSTTDKITNSGAVKLTGLESGATWEYSTDDGQNWLNGAGTSFTLTGDGVKAVVVRQTDLAGNTSTSTPNPFTFTLDTTAPVAPIINGFNNVSGTLTIIGTAEVGNTVAVFRDSTSLGTAVANSNSTWNFNTTNITSGSFSITARATDVAGNIGSFSAASNVIAGTSANNTLNGTVNNDVIVGYAGNDTLNAGAGDDILLGGDGHDFLLGGDGNDFLVGGAGNDTLTGGNGKEQFVYKAISDGGTIGDTITDFNPSQDQLVLTDLFRSLNYSGSAPISDGYLQFSQVGANALVQIDQDGLAGVATLTTLATLNNVSTGSLMIGSNVLV</sequence>
<dbReference type="InterPro" id="IPR006626">
    <property type="entry name" value="PbH1"/>
</dbReference>
<proteinExistence type="predicted"/>
<accession>A0A8J7DEF5</accession>
<dbReference type="InterPro" id="IPR011049">
    <property type="entry name" value="Serralysin-like_metalloprot_C"/>
</dbReference>
<name>A0A8J7DEF5_DESMC</name>
<dbReference type="InterPro" id="IPR018511">
    <property type="entry name" value="Hemolysin-typ_Ca-bd_CS"/>
</dbReference>
<dbReference type="CDD" id="cd11304">
    <property type="entry name" value="Cadherin_repeat"/>
    <property type="match status" value="2"/>
</dbReference>
<dbReference type="SUPFAM" id="SSF101908">
    <property type="entry name" value="Putative isomerase YbhE"/>
    <property type="match status" value="1"/>
</dbReference>
<dbReference type="Pfam" id="PF19077">
    <property type="entry name" value="Big_13"/>
    <property type="match status" value="2"/>
</dbReference>
<dbReference type="SMART" id="SM00736">
    <property type="entry name" value="CADG"/>
    <property type="match status" value="5"/>
</dbReference>
<dbReference type="InterPro" id="IPR011050">
    <property type="entry name" value="Pectin_lyase_fold/virulence"/>
</dbReference>
<dbReference type="InterPro" id="IPR019960">
    <property type="entry name" value="T1SS_VCA0849"/>
</dbReference>
<dbReference type="Pfam" id="PF14252">
    <property type="entry name" value="DUF4347"/>
    <property type="match status" value="1"/>
</dbReference>
<dbReference type="InterPro" id="IPR041498">
    <property type="entry name" value="Big_6"/>
</dbReference>
<dbReference type="InterPro" id="IPR013431">
    <property type="entry name" value="Delta_60_rpt"/>
</dbReference>
<reference evidence="2" key="1">
    <citation type="submission" date="2020-10" db="EMBL/GenBank/DDBJ databases">
        <authorList>
            <person name="Castelo-Branco R."/>
            <person name="Eusebio N."/>
            <person name="Adriana R."/>
            <person name="Vieira A."/>
            <person name="Brugerolle De Fraissinette N."/>
            <person name="Rezende De Castro R."/>
            <person name="Schneider M.P."/>
            <person name="Vasconcelos V."/>
            <person name="Leao P.N."/>
        </authorList>
    </citation>
    <scope>NUCLEOTIDE SEQUENCE</scope>
    <source>
        <strain evidence="2">LEGE 12446</strain>
    </source>
</reference>
<dbReference type="GO" id="GO:0007156">
    <property type="term" value="P:homophilic cell adhesion via plasma membrane adhesion molecules"/>
    <property type="evidence" value="ECO:0007669"/>
    <property type="project" value="InterPro"/>
</dbReference>
<dbReference type="SUPFAM" id="SSF101898">
    <property type="entry name" value="NHL repeat"/>
    <property type="match status" value="1"/>
</dbReference>